<dbReference type="PROSITE" id="PS51257">
    <property type="entry name" value="PROKAR_LIPOPROTEIN"/>
    <property type="match status" value="1"/>
</dbReference>
<accession>A0A4Q1JU30</accession>
<proteinExistence type="predicted"/>
<sequence>MKSLLPAVIALSLALSACQRESSQQAPATAPDAGQATPTPAQTPAQTPAPGQPAPIAEQPPADGMQLAHYDGYGDLKLGSSGEQARAAWGGELNSSTPSEPGGCTLLTPKWATDKADVAFMVEGDKFVRYDVTTDKQAAPGGGKVGMDQAALKALYPALSESPHKYVEGAKYLSVEAPAPAGTKLVFETDAEGKVVTWRVGLPPQVDYVESCS</sequence>
<dbReference type="OrthoDB" id="5193828at2"/>
<evidence type="ECO:0000313" key="4">
    <source>
        <dbReference type="Proteomes" id="UP000289784"/>
    </source>
</evidence>
<evidence type="ECO:0000256" key="1">
    <source>
        <dbReference type="SAM" id="MobiDB-lite"/>
    </source>
</evidence>
<feature type="signal peptide" evidence="2">
    <location>
        <begin position="1"/>
        <end position="17"/>
    </location>
</feature>
<keyword evidence="2" id="KW-0732">Signal</keyword>
<reference evidence="3 4" key="1">
    <citation type="submission" date="2019-01" db="EMBL/GenBank/DDBJ databases">
        <title>Pseudoxanthomonas composti sp. nov., isolated from compost.</title>
        <authorList>
            <person name="Yang G."/>
        </authorList>
    </citation>
    <scope>NUCLEOTIDE SEQUENCE [LARGE SCALE GENOMIC DNA]</scope>
    <source>
        <strain evidence="3 4">GSS15</strain>
    </source>
</reference>
<organism evidence="3 4">
    <name type="scientific">Pseudoxanthomonas composti</name>
    <dbReference type="NCBI Taxonomy" id="2137479"/>
    <lineage>
        <taxon>Bacteria</taxon>
        <taxon>Pseudomonadati</taxon>
        <taxon>Pseudomonadota</taxon>
        <taxon>Gammaproteobacteria</taxon>
        <taxon>Lysobacterales</taxon>
        <taxon>Lysobacteraceae</taxon>
        <taxon>Pseudoxanthomonas</taxon>
    </lineage>
</organism>
<feature type="chain" id="PRO_5020284858" evidence="2">
    <location>
        <begin position="18"/>
        <end position="213"/>
    </location>
</feature>
<dbReference type="EMBL" id="SAWZ01000008">
    <property type="protein sequence ID" value="RXR02703.1"/>
    <property type="molecule type" value="Genomic_DNA"/>
</dbReference>
<protein>
    <submittedName>
        <fullName evidence="3">Lectin</fullName>
    </submittedName>
</protein>
<feature type="compositionally biased region" description="Low complexity" evidence="1">
    <location>
        <begin position="24"/>
        <end position="49"/>
    </location>
</feature>
<evidence type="ECO:0000313" key="3">
    <source>
        <dbReference type="EMBL" id="RXR02703.1"/>
    </source>
</evidence>
<dbReference type="Proteomes" id="UP000289784">
    <property type="component" value="Unassembled WGS sequence"/>
</dbReference>
<dbReference type="RefSeq" id="WP_129471970.1">
    <property type="nucleotide sequence ID" value="NZ_SAWZ01000008.1"/>
</dbReference>
<comment type="caution">
    <text evidence="3">The sequence shown here is derived from an EMBL/GenBank/DDBJ whole genome shotgun (WGS) entry which is preliminary data.</text>
</comment>
<gene>
    <name evidence="3" type="ORF">EPA99_14565</name>
</gene>
<name>A0A4Q1JU30_9GAMM</name>
<evidence type="ECO:0000256" key="2">
    <source>
        <dbReference type="SAM" id="SignalP"/>
    </source>
</evidence>
<dbReference type="AlphaFoldDB" id="A0A4Q1JU30"/>
<keyword evidence="4" id="KW-1185">Reference proteome</keyword>
<feature type="region of interest" description="Disordered" evidence="1">
    <location>
        <begin position="22"/>
        <end position="71"/>
    </location>
</feature>